<dbReference type="InterPro" id="IPR023214">
    <property type="entry name" value="HAD_sf"/>
</dbReference>
<dbReference type="Proteomes" id="UP000011715">
    <property type="component" value="Unassembled WGS sequence"/>
</dbReference>
<keyword evidence="1" id="KW-0378">Hydrolase</keyword>
<dbReference type="STRING" id="644358.A0A0C4DNZ1"/>
<proteinExistence type="predicted"/>
<name>A0A0C4DNZ1_MAGP6</name>
<gene>
    <name evidence="2" type="ORF">MAPG_01540</name>
</gene>
<dbReference type="PANTHER" id="PTHR43316">
    <property type="entry name" value="HYDROLASE, HALOACID DELAHOGENASE-RELATED"/>
    <property type="match status" value="1"/>
</dbReference>
<protein>
    <recommendedName>
        <fullName evidence="5">2-haloalkanoic acid dehalogenase</fullName>
    </recommendedName>
</protein>
<reference evidence="3" key="4">
    <citation type="journal article" date="2015" name="G3 (Bethesda)">
        <title>Genome sequences of three phytopathogenic species of the Magnaporthaceae family of fungi.</title>
        <authorList>
            <person name="Okagaki L.H."/>
            <person name="Nunes C.C."/>
            <person name="Sailsbery J."/>
            <person name="Clay B."/>
            <person name="Brown D."/>
            <person name="John T."/>
            <person name="Oh Y."/>
            <person name="Young N."/>
            <person name="Fitzgerald M."/>
            <person name="Haas B.J."/>
            <person name="Zeng Q."/>
            <person name="Young S."/>
            <person name="Adiconis X."/>
            <person name="Fan L."/>
            <person name="Levin J.Z."/>
            <person name="Mitchell T.K."/>
            <person name="Okubara P.A."/>
            <person name="Farman M.L."/>
            <person name="Kohn L.M."/>
            <person name="Birren B."/>
            <person name="Ma L.-J."/>
            <person name="Dean R.A."/>
        </authorList>
    </citation>
    <scope>NUCLEOTIDE SEQUENCE</scope>
    <source>
        <strain evidence="3">ATCC 64411 / 73-15</strain>
    </source>
</reference>
<dbReference type="InterPro" id="IPR051540">
    <property type="entry name" value="S-2-haloacid_dehalogenase"/>
</dbReference>
<accession>A0A0C4DNZ1</accession>
<dbReference type="EnsemblFungi" id="MAPG_01540T0">
    <property type="protein sequence ID" value="MAPG_01540T0"/>
    <property type="gene ID" value="MAPG_01540"/>
</dbReference>
<dbReference type="OMA" id="VDIFGEM"/>
<dbReference type="EMBL" id="ADBL01000370">
    <property type="status" value="NOT_ANNOTATED_CDS"/>
    <property type="molecule type" value="Genomic_DNA"/>
</dbReference>
<dbReference type="GO" id="GO:0016787">
    <property type="term" value="F:hydrolase activity"/>
    <property type="evidence" value="ECO:0007669"/>
    <property type="project" value="UniProtKB-KW"/>
</dbReference>
<evidence type="ECO:0000313" key="3">
    <source>
        <dbReference type="EnsemblFungi" id="MAPG_01540T0"/>
    </source>
</evidence>
<reference evidence="3" key="5">
    <citation type="submission" date="2015-06" db="UniProtKB">
        <authorList>
            <consortium name="EnsemblFungi"/>
        </authorList>
    </citation>
    <scope>IDENTIFICATION</scope>
    <source>
        <strain evidence="3">ATCC 64411</strain>
    </source>
</reference>
<evidence type="ECO:0008006" key="5">
    <source>
        <dbReference type="Google" id="ProtNLM"/>
    </source>
</evidence>
<evidence type="ECO:0000256" key="1">
    <source>
        <dbReference type="ARBA" id="ARBA00022801"/>
    </source>
</evidence>
<organism evidence="3 4">
    <name type="scientific">Magnaporthiopsis poae (strain ATCC 64411 / 73-15)</name>
    <name type="common">Kentucky bluegrass fungus</name>
    <name type="synonym">Magnaporthe poae</name>
    <dbReference type="NCBI Taxonomy" id="644358"/>
    <lineage>
        <taxon>Eukaryota</taxon>
        <taxon>Fungi</taxon>
        <taxon>Dikarya</taxon>
        <taxon>Ascomycota</taxon>
        <taxon>Pezizomycotina</taxon>
        <taxon>Sordariomycetes</taxon>
        <taxon>Sordariomycetidae</taxon>
        <taxon>Magnaporthales</taxon>
        <taxon>Magnaporthaceae</taxon>
        <taxon>Magnaporthiopsis</taxon>
    </lineage>
</organism>
<evidence type="ECO:0000313" key="2">
    <source>
        <dbReference type="EMBL" id="KLU82468.1"/>
    </source>
</evidence>
<keyword evidence="4" id="KW-1185">Reference proteome</keyword>
<dbReference type="InterPro" id="IPR036412">
    <property type="entry name" value="HAD-like_sf"/>
</dbReference>
<reference evidence="2" key="3">
    <citation type="submission" date="2011-03" db="EMBL/GenBank/DDBJ databases">
        <title>Annotation of Magnaporthe poae ATCC 64411.</title>
        <authorList>
            <person name="Ma L.-J."/>
            <person name="Dead R."/>
            <person name="Young S.K."/>
            <person name="Zeng Q."/>
            <person name="Gargeya S."/>
            <person name="Fitzgerald M."/>
            <person name="Haas B."/>
            <person name="Abouelleil A."/>
            <person name="Alvarado L."/>
            <person name="Arachchi H.M."/>
            <person name="Berlin A."/>
            <person name="Brown A."/>
            <person name="Chapman S.B."/>
            <person name="Chen Z."/>
            <person name="Dunbar C."/>
            <person name="Freedman E."/>
            <person name="Gearin G."/>
            <person name="Gellesch M."/>
            <person name="Goldberg J."/>
            <person name="Griggs A."/>
            <person name="Gujja S."/>
            <person name="Heiman D."/>
            <person name="Howarth C."/>
            <person name="Larson L."/>
            <person name="Lui A."/>
            <person name="MacDonald P.J.P."/>
            <person name="Mehta T."/>
            <person name="Montmayeur A."/>
            <person name="Murphy C."/>
            <person name="Neiman D."/>
            <person name="Pearson M."/>
            <person name="Priest M."/>
            <person name="Roberts A."/>
            <person name="Saif S."/>
            <person name="Shea T."/>
            <person name="Shenoy N."/>
            <person name="Sisk P."/>
            <person name="Stolte C."/>
            <person name="Sykes S."/>
            <person name="Yandava C."/>
            <person name="Wortman J."/>
            <person name="Nusbaum C."/>
            <person name="Birren B."/>
        </authorList>
    </citation>
    <scope>NUCLEOTIDE SEQUENCE</scope>
    <source>
        <strain evidence="2">ATCC 64411</strain>
    </source>
</reference>
<evidence type="ECO:0000313" key="4">
    <source>
        <dbReference type="Proteomes" id="UP000011715"/>
    </source>
</evidence>
<dbReference type="Gene3D" id="3.40.50.1000">
    <property type="entry name" value="HAD superfamily/HAD-like"/>
    <property type="match status" value="1"/>
</dbReference>
<dbReference type="VEuPathDB" id="FungiDB:MAPG_01540"/>
<dbReference type="AlphaFoldDB" id="A0A0C4DNZ1"/>
<dbReference type="PANTHER" id="PTHR43316:SF4">
    <property type="entry name" value="ACID DEHALOGENASE, PUTATIVE (AFU_ORTHOLOGUE AFUA_8G05870)-RELATED"/>
    <property type="match status" value="1"/>
</dbReference>
<reference evidence="2" key="2">
    <citation type="submission" date="2010-05" db="EMBL/GenBank/DDBJ databases">
        <title>The Genome Sequence of Magnaporthe poae strain ATCC 64411.</title>
        <authorList>
            <consortium name="The Broad Institute Genome Sequencing Platform"/>
            <consortium name="Broad Institute Genome Sequencing Center for Infectious Disease"/>
            <person name="Ma L.-J."/>
            <person name="Dead R."/>
            <person name="Young S."/>
            <person name="Zeng Q."/>
            <person name="Koehrsen M."/>
            <person name="Alvarado L."/>
            <person name="Berlin A."/>
            <person name="Chapman S.B."/>
            <person name="Chen Z."/>
            <person name="Freedman E."/>
            <person name="Gellesch M."/>
            <person name="Goldberg J."/>
            <person name="Griggs A."/>
            <person name="Gujja S."/>
            <person name="Heilman E.R."/>
            <person name="Heiman D."/>
            <person name="Hepburn T."/>
            <person name="Howarth C."/>
            <person name="Jen D."/>
            <person name="Larson L."/>
            <person name="Mehta T."/>
            <person name="Neiman D."/>
            <person name="Pearson M."/>
            <person name="Roberts A."/>
            <person name="Saif S."/>
            <person name="Shea T."/>
            <person name="Shenoy N."/>
            <person name="Sisk P."/>
            <person name="Stolte C."/>
            <person name="Sykes S."/>
            <person name="Walk T."/>
            <person name="White J."/>
            <person name="Yandava C."/>
            <person name="Haas B."/>
            <person name="Nusbaum C."/>
            <person name="Birren B."/>
        </authorList>
    </citation>
    <scope>NUCLEOTIDE SEQUENCE</scope>
    <source>
        <strain evidence="2">ATCC 64411</strain>
    </source>
</reference>
<reference evidence="4" key="1">
    <citation type="submission" date="2010-05" db="EMBL/GenBank/DDBJ databases">
        <title>The genome sequence of Magnaporthe poae strain ATCC 64411.</title>
        <authorList>
            <person name="Ma L.-J."/>
            <person name="Dead R."/>
            <person name="Young S."/>
            <person name="Zeng Q."/>
            <person name="Koehrsen M."/>
            <person name="Alvarado L."/>
            <person name="Berlin A."/>
            <person name="Chapman S.B."/>
            <person name="Chen Z."/>
            <person name="Freedman E."/>
            <person name="Gellesch M."/>
            <person name="Goldberg J."/>
            <person name="Griggs A."/>
            <person name="Gujja S."/>
            <person name="Heilman E.R."/>
            <person name="Heiman D."/>
            <person name="Hepburn T."/>
            <person name="Howarth C."/>
            <person name="Jen D."/>
            <person name="Larson L."/>
            <person name="Mehta T."/>
            <person name="Neiman D."/>
            <person name="Pearson M."/>
            <person name="Roberts A."/>
            <person name="Saif S."/>
            <person name="Shea T."/>
            <person name="Shenoy N."/>
            <person name="Sisk P."/>
            <person name="Stolte C."/>
            <person name="Sykes S."/>
            <person name="Walk T."/>
            <person name="White J."/>
            <person name="Yandava C."/>
            <person name="Haas B."/>
            <person name="Nusbaum C."/>
            <person name="Birren B."/>
        </authorList>
    </citation>
    <scope>NUCLEOTIDE SEQUENCE [LARGE SCALE GENOMIC DNA]</scope>
    <source>
        <strain evidence="4">ATCC 64411 / 73-15</strain>
    </source>
</reference>
<dbReference type="EMBL" id="GL876966">
    <property type="protein sequence ID" value="KLU82468.1"/>
    <property type="molecule type" value="Genomic_DNA"/>
</dbReference>
<dbReference type="OrthoDB" id="2363873at2759"/>
<dbReference type="eggNOG" id="ENOG502S2N3">
    <property type="taxonomic scope" value="Eukaryota"/>
</dbReference>
<dbReference type="EMBL" id="ADBL01000369">
    <property type="status" value="NOT_ANNOTATED_CDS"/>
    <property type="molecule type" value="Genomic_DNA"/>
</dbReference>
<dbReference type="SUPFAM" id="SSF56784">
    <property type="entry name" value="HAD-like"/>
    <property type="match status" value="1"/>
</dbReference>
<sequence length="206" mass="23571">MSSPRKHVVFDVVGTCVSYDGIFEALDARLGDKLRAEGIKPKLLGYAWLEAAEREYTYLSISNRYRRFDDVFRSLFYRVLWFAGVEQPRAFATEADLDFRVRGYFVRNGIDMPLENFRTCDQLKVGKPAPEAYRHMLDGFAGEEAWFAAAHMWDVSAAKAMGFKGAYCSIMEKEPCIDIFGEVDVMTDNFPDLARKLIEQSEKNAQ</sequence>